<reference evidence="8 9" key="1">
    <citation type="journal article" date="2023" name="PLoS ONE">
        <title>Cytospora paraplurivora sp. nov. isolated from orchards with fruit tree decline syndrome in Ontario, Canada.</title>
        <authorList>
            <person name="Ilyukhin E."/>
            <person name="Nguyen H.D.T."/>
            <person name="Castle A.J."/>
            <person name="Ellouze W."/>
        </authorList>
    </citation>
    <scope>NUCLEOTIDE SEQUENCE [LARGE SCALE GENOMIC DNA]</scope>
    <source>
        <strain evidence="8 9">FDS-564</strain>
    </source>
</reference>
<feature type="region of interest" description="Disordered" evidence="6">
    <location>
        <begin position="523"/>
        <end position="590"/>
    </location>
</feature>
<keyword evidence="3 7" id="KW-1133">Transmembrane helix</keyword>
<evidence type="ECO:0000256" key="2">
    <source>
        <dbReference type="ARBA" id="ARBA00022692"/>
    </source>
</evidence>
<gene>
    <name evidence="8" type="primary">RIM21</name>
    <name evidence="8" type="ORF">SLS53_007263</name>
</gene>
<feature type="transmembrane region" description="Helical" evidence="7">
    <location>
        <begin position="302"/>
        <end position="325"/>
    </location>
</feature>
<evidence type="ECO:0000256" key="6">
    <source>
        <dbReference type="SAM" id="MobiDB-lite"/>
    </source>
</evidence>
<dbReference type="InterPro" id="IPR014844">
    <property type="entry name" value="PalH"/>
</dbReference>
<dbReference type="Pfam" id="PF08733">
    <property type="entry name" value="PalH"/>
    <property type="match status" value="1"/>
</dbReference>
<feature type="transmembrane region" description="Helical" evidence="7">
    <location>
        <begin position="271"/>
        <end position="290"/>
    </location>
</feature>
<dbReference type="Proteomes" id="UP001320245">
    <property type="component" value="Unassembled WGS sequence"/>
</dbReference>
<dbReference type="EMBL" id="JAJSPL020000036">
    <property type="protein sequence ID" value="KAK7735886.1"/>
    <property type="molecule type" value="Genomic_DNA"/>
</dbReference>
<evidence type="ECO:0000256" key="4">
    <source>
        <dbReference type="ARBA" id="ARBA00023136"/>
    </source>
</evidence>
<feature type="compositionally biased region" description="Polar residues" evidence="6">
    <location>
        <begin position="560"/>
        <end position="570"/>
    </location>
</feature>
<accession>A0AAN9U0E6</accession>
<feature type="compositionally biased region" description="Basic and acidic residues" evidence="6">
    <location>
        <begin position="528"/>
        <end position="552"/>
    </location>
</feature>
<keyword evidence="4 7" id="KW-0472">Membrane</keyword>
<protein>
    <submittedName>
        <fullName evidence="8">PH-response regulator protein palH/rim21</fullName>
    </submittedName>
</protein>
<comment type="subcellular location">
    <subcellularLocation>
        <location evidence="1">Membrane</location>
        <topology evidence="1">Multi-pass membrane protein</topology>
    </subcellularLocation>
</comment>
<sequence>MVRRQVIAPNPLPGTGSSTSECNTIYLPAGGIINIPGQEPITLSADVAFQPECLQAASPVIIANRGAIMEGTTRSEVTNIEYSDFRDPFYASTFPQCYALSATTVIAYTLAIMLLITPRSFVDGGVVVLGRQGFTSGGTCGTNIGGRPWLQKVAATFVAVSLTIATVDTFRVAEEQYSAGIQNAEVLQQDVLEGTELKVIRIISEAFLWLAQAQTLIRLFPRQREKVIIKWTAFALIGLGVLFDSLNSFMYTNQGSLRPRSFTDAIPALSYLFQLSLGVLYAAWVVYYSLMKKHYAYYHPQMRNMCLVALLSVSAVLVPIVFFILDIIKPDFTGWGDYVRWVGGAAASVIVWEWVERIEALEREAKKDGILGREVFDGDEMLDLAASDYSWQHKRKNTKRDGGDNADGGESAELRPRSSTRSSSSKHHPWPIVTSLTTRYRQRSRSRPREDSGNHGSGTRATNIRFLQPPLWPARPPPVATPVSRTDTASADSTVYAVRYHPVSETSATVTEPFTEIHATQLPPVVPEIHEPSVERGSSESRREDHIEDAERVSAATADPSVTPSQSASQVADRAGQAAGQPASRSSNYRLRAVSQASQLLREPSKSNISMEGIHKANRSHSQGSSSGRWNFKSRLEDFAVTQAERLRDRIRAEVDTESLPVTVIPAPPRRGAGMQQLRDEEAQTQQANTLVPPILRIRTSNSPPTGQSPPGSPHVRSYSGASTATVAAATTSLTSQDSSRQPGNDTPLRRETGPVTTGVAQPGPLISSLAADKRPAAGPSRCGT</sequence>
<dbReference type="PANTHER" id="PTHR35779:SF1">
    <property type="entry name" value="PH-RESPONSE REGULATOR PROTEIN PALH_RIM21"/>
    <property type="match status" value="1"/>
</dbReference>
<evidence type="ECO:0000256" key="3">
    <source>
        <dbReference type="ARBA" id="ARBA00022989"/>
    </source>
</evidence>
<dbReference type="GO" id="GO:0071467">
    <property type="term" value="P:cellular response to pH"/>
    <property type="evidence" value="ECO:0007669"/>
    <property type="project" value="TreeGrafter"/>
</dbReference>
<dbReference type="AlphaFoldDB" id="A0AAN9U0E6"/>
<proteinExistence type="inferred from homology"/>
<evidence type="ECO:0000313" key="9">
    <source>
        <dbReference type="Proteomes" id="UP001320245"/>
    </source>
</evidence>
<comment type="similarity">
    <text evidence="5">Belongs to the palH/RIM21 family.</text>
</comment>
<feature type="transmembrane region" description="Helical" evidence="7">
    <location>
        <begin position="228"/>
        <end position="251"/>
    </location>
</feature>
<name>A0AAN9U0E6_9PEZI</name>
<feature type="compositionally biased region" description="Pro residues" evidence="6">
    <location>
        <begin position="470"/>
        <end position="480"/>
    </location>
</feature>
<feature type="region of interest" description="Disordered" evidence="6">
    <location>
        <begin position="394"/>
        <end position="463"/>
    </location>
</feature>
<feature type="region of interest" description="Disordered" evidence="6">
    <location>
        <begin position="663"/>
        <end position="785"/>
    </location>
</feature>
<comment type="caution">
    <text evidence="8">The sequence shown here is derived from an EMBL/GenBank/DDBJ whole genome shotgun (WGS) entry which is preliminary data.</text>
</comment>
<keyword evidence="9" id="KW-1185">Reference proteome</keyword>
<dbReference type="PANTHER" id="PTHR35779">
    <property type="entry name" value="PH-RESPONSE REGULATOR PROTEIN PALH/RIM21"/>
    <property type="match status" value="1"/>
</dbReference>
<feature type="compositionally biased region" description="Low complexity" evidence="6">
    <location>
        <begin position="718"/>
        <end position="736"/>
    </location>
</feature>
<evidence type="ECO:0000256" key="5">
    <source>
        <dbReference type="ARBA" id="ARBA00038109"/>
    </source>
</evidence>
<evidence type="ECO:0000256" key="1">
    <source>
        <dbReference type="ARBA" id="ARBA00004141"/>
    </source>
</evidence>
<evidence type="ECO:0000256" key="7">
    <source>
        <dbReference type="SAM" id="Phobius"/>
    </source>
</evidence>
<dbReference type="GO" id="GO:0005886">
    <property type="term" value="C:plasma membrane"/>
    <property type="evidence" value="ECO:0007669"/>
    <property type="project" value="TreeGrafter"/>
</dbReference>
<organism evidence="8 9">
    <name type="scientific">Cytospora paraplurivora</name>
    <dbReference type="NCBI Taxonomy" id="2898453"/>
    <lineage>
        <taxon>Eukaryota</taxon>
        <taxon>Fungi</taxon>
        <taxon>Dikarya</taxon>
        <taxon>Ascomycota</taxon>
        <taxon>Pezizomycotina</taxon>
        <taxon>Sordariomycetes</taxon>
        <taxon>Sordariomycetidae</taxon>
        <taxon>Diaporthales</taxon>
        <taxon>Cytosporaceae</taxon>
        <taxon>Cytospora</taxon>
    </lineage>
</organism>
<keyword evidence="2 7" id="KW-0812">Transmembrane</keyword>
<evidence type="ECO:0000313" key="8">
    <source>
        <dbReference type="EMBL" id="KAK7735886.1"/>
    </source>
</evidence>
<feature type="region of interest" description="Disordered" evidence="6">
    <location>
        <begin position="468"/>
        <end position="487"/>
    </location>
</feature>